<dbReference type="Gene3D" id="6.10.140.2220">
    <property type="match status" value="1"/>
</dbReference>
<dbReference type="PROSITE" id="PS01360">
    <property type="entry name" value="ZF_MYND_1"/>
    <property type="match status" value="1"/>
</dbReference>
<evidence type="ECO:0000259" key="5">
    <source>
        <dbReference type="PROSITE" id="PS50865"/>
    </source>
</evidence>
<dbReference type="InterPro" id="IPR002893">
    <property type="entry name" value="Znf_MYND"/>
</dbReference>
<proteinExistence type="predicted"/>
<name>A0A016V3I3_9BILA</name>
<organism evidence="6 7">
    <name type="scientific">Ancylostoma ceylanicum</name>
    <dbReference type="NCBI Taxonomy" id="53326"/>
    <lineage>
        <taxon>Eukaryota</taxon>
        <taxon>Metazoa</taxon>
        <taxon>Ecdysozoa</taxon>
        <taxon>Nematoda</taxon>
        <taxon>Chromadorea</taxon>
        <taxon>Rhabditida</taxon>
        <taxon>Rhabditina</taxon>
        <taxon>Rhabditomorpha</taxon>
        <taxon>Strongyloidea</taxon>
        <taxon>Ancylostomatidae</taxon>
        <taxon>Ancylostomatinae</taxon>
        <taxon>Ancylostoma</taxon>
    </lineage>
</organism>
<evidence type="ECO:0000313" key="7">
    <source>
        <dbReference type="Proteomes" id="UP000024635"/>
    </source>
</evidence>
<dbReference type="PANTHER" id="PTHR12197:SF251">
    <property type="entry name" value="EG:BACR7C10.4 PROTEIN"/>
    <property type="match status" value="1"/>
</dbReference>
<dbReference type="PANTHER" id="PTHR12197">
    <property type="entry name" value="HISTONE-LYSINE N-METHYLTRANSFERASE SMYD"/>
    <property type="match status" value="1"/>
</dbReference>
<evidence type="ECO:0000313" key="6">
    <source>
        <dbReference type="EMBL" id="EYC22000.1"/>
    </source>
</evidence>
<dbReference type="Gene3D" id="1.10.220.160">
    <property type="match status" value="1"/>
</dbReference>
<dbReference type="AlphaFoldDB" id="A0A016V3I3"/>
<evidence type="ECO:0000256" key="1">
    <source>
        <dbReference type="ARBA" id="ARBA00022723"/>
    </source>
</evidence>
<accession>A0A016V3I3</accession>
<dbReference type="GO" id="GO:0005634">
    <property type="term" value="C:nucleus"/>
    <property type="evidence" value="ECO:0007669"/>
    <property type="project" value="TreeGrafter"/>
</dbReference>
<protein>
    <recommendedName>
        <fullName evidence="5">MYND-type domain-containing protein</fullName>
    </recommendedName>
</protein>
<gene>
    <name evidence="6" type="primary">Acey_s0018.g3655</name>
    <name evidence="6" type="ORF">Y032_0018g3655</name>
</gene>
<sequence length="303" mass="33650">MAIDYVRGVAAAAIVDVGDGRSPTSATVDPLPSLATVRPRRIDFTIRYGLSRCTMTTLAREQPFSAAVESSLLQNVCHGCFSYCRKEQLKCCGGCSAVYYCSIKCQRYDWPDHSAECRCLKNYSPRIPSCFVRLLARFYWKVSTHGDVVVSFNSRRCKDLVDNCEELVKSSKHMEYFSSLFNILVEYMNGTDVASGKHEMFSAYGKLVTNAFSITDSTGKTLGTGLYLGISAQDHSCMPDAFVRFEGATAIMSSPDVGKKYDRSLTISYVDLMGLTEERNKILRDQFCFLCTCSACVSKAQPV</sequence>
<dbReference type="PROSITE" id="PS50865">
    <property type="entry name" value="ZF_MYND_2"/>
    <property type="match status" value="1"/>
</dbReference>
<dbReference type="SUPFAM" id="SSF82199">
    <property type="entry name" value="SET domain"/>
    <property type="match status" value="1"/>
</dbReference>
<evidence type="ECO:0000256" key="4">
    <source>
        <dbReference type="PROSITE-ProRule" id="PRU00134"/>
    </source>
</evidence>
<dbReference type="GO" id="GO:0008270">
    <property type="term" value="F:zinc ion binding"/>
    <property type="evidence" value="ECO:0007669"/>
    <property type="project" value="UniProtKB-KW"/>
</dbReference>
<dbReference type="SUPFAM" id="SSF144232">
    <property type="entry name" value="HIT/MYND zinc finger-like"/>
    <property type="match status" value="1"/>
</dbReference>
<keyword evidence="3" id="KW-0862">Zinc</keyword>
<evidence type="ECO:0000256" key="2">
    <source>
        <dbReference type="ARBA" id="ARBA00022771"/>
    </source>
</evidence>
<dbReference type="Pfam" id="PF01753">
    <property type="entry name" value="zf-MYND"/>
    <property type="match status" value="1"/>
</dbReference>
<feature type="domain" description="MYND-type" evidence="5">
    <location>
        <begin position="77"/>
        <end position="117"/>
    </location>
</feature>
<reference evidence="7" key="1">
    <citation type="journal article" date="2015" name="Nat. Genet.">
        <title>The genome and transcriptome of the zoonotic hookworm Ancylostoma ceylanicum identify infection-specific gene families.</title>
        <authorList>
            <person name="Schwarz E.M."/>
            <person name="Hu Y."/>
            <person name="Antoshechkin I."/>
            <person name="Miller M.M."/>
            <person name="Sternberg P.W."/>
            <person name="Aroian R.V."/>
        </authorList>
    </citation>
    <scope>NUCLEOTIDE SEQUENCE</scope>
    <source>
        <strain evidence="7">HY135</strain>
    </source>
</reference>
<dbReference type="OrthoDB" id="265717at2759"/>
<dbReference type="EMBL" id="JARK01001354">
    <property type="protein sequence ID" value="EYC22000.1"/>
    <property type="molecule type" value="Genomic_DNA"/>
</dbReference>
<dbReference type="InterPro" id="IPR046341">
    <property type="entry name" value="SET_dom_sf"/>
</dbReference>
<keyword evidence="7" id="KW-1185">Reference proteome</keyword>
<dbReference type="Proteomes" id="UP000024635">
    <property type="component" value="Unassembled WGS sequence"/>
</dbReference>
<dbReference type="InterPro" id="IPR050869">
    <property type="entry name" value="H3K4_H4K5_MeTrfase"/>
</dbReference>
<keyword evidence="1" id="KW-0479">Metal-binding</keyword>
<keyword evidence="2 4" id="KW-0863">Zinc-finger</keyword>
<comment type="caution">
    <text evidence="6">The sequence shown here is derived from an EMBL/GenBank/DDBJ whole genome shotgun (WGS) entry which is preliminary data.</text>
</comment>
<dbReference type="Gene3D" id="2.170.270.10">
    <property type="entry name" value="SET domain"/>
    <property type="match status" value="1"/>
</dbReference>
<evidence type="ECO:0000256" key="3">
    <source>
        <dbReference type="ARBA" id="ARBA00022833"/>
    </source>
</evidence>